<dbReference type="AlphaFoldDB" id="A0A847VD59"/>
<dbReference type="InterPro" id="IPR042267">
    <property type="entry name" value="VTC_sf"/>
</dbReference>
<dbReference type="InterPro" id="IPR018966">
    <property type="entry name" value="VTC_domain"/>
</dbReference>
<dbReference type="Pfam" id="PF09359">
    <property type="entry name" value="VTC"/>
    <property type="match status" value="1"/>
</dbReference>
<dbReference type="EMBL" id="JAAZIL010000043">
    <property type="protein sequence ID" value="NLZ24429.1"/>
    <property type="molecule type" value="Genomic_DNA"/>
</dbReference>
<evidence type="ECO:0000313" key="2">
    <source>
        <dbReference type="EMBL" id="NLZ24429.1"/>
    </source>
</evidence>
<comment type="caution">
    <text evidence="2">The sequence shown here is derived from an EMBL/GenBank/DDBJ whole genome shotgun (WGS) entry which is preliminary data.</text>
</comment>
<sequence>MGYQFSTERKRQELKYYIDWKDYLYAKSILSKTMQQDQYQKDEEGYFVRSIYFDDIYNTSLNENLGSEYYRTKYRLRTYSFDQQWAKIEKKSKKGEYLYKKSTTISRSMANKMLNNSFSSSFLKKRNPTMNSLCFNLCKKYYHPVVTIDYIRDAFVKDNNLRISFDKNLRYNDTKFELYNEDLDTISFLNNKVVIMEIKYDKFYPAWLPNLLKLNCSPALPISKYLNARTKNNYFLNYI</sequence>
<evidence type="ECO:0000313" key="3">
    <source>
        <dbReference type="Proteomes" id="UP000564033"/>
    </source>
</evidence>
<organism evidence="2 3">
    <name type="scientific">Candidatus Dojkabacteria bacterium</name>
    <dbReference type="NCBI Taxonomy" id="2099670"/>
    <lineage>
        <taxon>Bacteria</taxon>
        <taxon>Candidatus Dojkabacteria</taxon>
    </lineage>
</organism>
<proteinExistence type="predicted"/>
<reference evidence="2 3" key="1">
    <citation type="journal article" date="2020" name="Biotechnol. Biofuels">
        <title>New insights from the biogas microbiome by comprehensive genome-resolved metagenomics of nearly 1600 species originating from multiple anaerobic digesters.</title>
        <authorList>
            <person name="Campanaro S."/>
            <person name="Treu L."/>
            <person name="Rodriguez-R L.M."/>
            <person name="Kovalovszki A."/>
            <person name="Ziels R.M."/>
            <person name="Maus I."/>
            <person name="Zhu X."/>
            <person name="Kougias P.G."/>
            <person name="Basile A."/>
            <person name="Luo G."/>
            <person name="Schluter A."/>
            <person name="Konstantinidis K.T."/>
            <person name="Angelidaki I."/>
        </authorList>
    </citation>
    <scope>NUCLEOTIDE SEQUENCE [LARGE SCALE GENOMIC DNA]</scope>
    <source>
        <strain evidence="2">AS19jrsBPTG_9</strain>
    </source>
</reference>
<evidence type="ECO:0000259" key="1">
    <source>
        <dbReference type="Pfam" id="PF09359"/>
    </source>
</evidence>
<dbReference type="Proteomes" id="UP000564033">
    <property type="component" value="Unassembled WGS sequence"/>
</dbReference>
<accession>A0A847VD59</accession>
<dbReference type="CDD" id="cd07750">
    <property type="entry name" value="PolyPPase_VTC_like"/>
    <property type="match status" value="1"/>
</dbReference>
<name>A0A847VD59_9BACT</name>
<feature type="domain" description="VTC" evidence="1">
    <location>
        <begin position="10"/>
        <end position="229"/>
    </location>
</feature>
<dbReference type="Gene3D" id="3.20.100.30">
    <property type="entry name" value="VTC, catalytic tunnel domain"/>
    <property type="match status" value="1"/>
</dbReference>
<protein>
    <submittedName>
        <fullName evidence="2">Polyphosphate polymerase domain-containing protein</fullName>
    </submittedName>
</protein>
<dbReference type="GO" id="GO:0006799">
    <property type="term" value="P:polyphosphate biosynthetic process"/>
    <property type="evidence" value="ECO:0007669"/>
    <property type="project" value="UniProtKB-ARBA"/>
</dbReference>
<gene>
    <name evidence="2" type="ORF">GX888_01615</name>
</gene>